<evidence type="ECO:0000313" key="5">
    <source>
        <dbReference type="EMBL" id="GIU68056.1"/>
    </source>
</evidence>
<evidence type="ECO:0000256" key="2">
    <source>
        <dbReference type="ARBA" id="ARBA00023136"/>
    </source>
</evidence>
<reference evidence="5" key="1">
    <citation type="submission" date="2021-05" db="EMBL/GenBank/DDBJ databases">
        <authorList>
            <person name="Tanabe Y."/>
        </authorList>
    </citation>
    <scope>NUCLEOTIDE SEQUENCE</scope>
    <source>
        <strain evidence="5">BOTRYCO-1</strain>
    </source>
</reference>
<feature type="domain" description="Flagellar M-ring N-terminal" evidence="4">
    <location>
        <begin position="20"/>
        <end position="192"/>
    </location>
</feature>
<keyword evidence="6" id="KW-1185">Reference proteome</keyword>
<name>A0ABQ4PYM4_9PROT</name>
<keyword evidence="2 3" id="KW-0472">Membrane</keyword>
<dbReference type="InterPro" id="IPR006182">
    <property type="entry name" value="FliF_N_dom"/>
</dbReference>
<dbReference type="Gene3D" id="3.30.300.30">
    <property type="match status" value="1"/>
</dbReference>
<accession>A0ABQ4PYM4</accession>
<dbReference type="PANTHER" id="PTHR30046">
    <property type="entry name" value="FLAGELLAR M-RING PROTEIN"/>
    <property type="match status" value="1"/>
</dbReference>
<dbReference type="PRINTS" id="PR01009">
    <property type="entry name" value="FLGMRINGFLIF"/>
</dbReference>
<dbReference type="NCBIfam" id="TIGR00206">
    <property type="entry name" value="fliF"/>
    <property type="match status" value="1"/>
</dbReference>
<comment type="caution">
    <text evidence="5">The sequence shown here is derived from an EMBL/GenBank/DDBJ whole genome shotgun (WGS) entry which is preliminary data.</text>
</comment>
<sequence>MLFATLVIGLVAIYFFFLKVNYAPLQTGLRTAESALIVSELDRQGFDYRLAAGGSEIQVRSDQVDKIRVAIAGAGIQAGGLDGFELFNQSEMGLTDFAQKIKYLRALQGELSRTIMMIEGVEDARVHIAMPERTLFRNDRSLTKAAVSLILSKDHPPTPEMVIGIQRLVAASIPDLQTSNVIILDHSGITLSQTKPEEVPSLQELDPSPLAIATRAIVAQSIPGMRFSVFVTSKSPPARADRNAEPFKDTIATLEISTQDPLNAQQRDSIIETLVSEKLLVPEDRNLVSFTVLDPILTYDAVESGGVPPASRAPSPPVKQDDQVGLLKELNLFGPSVYWWAGGLLILLIAALVGLITWRKLGGDQGLSREERQLRADELRKILTAYRKSVLTHGQ</sequence>
<dbReference type="PANTHER" id="PTHR30046:SF0">
    <property type="entry name" value="FLAGELLAR M-RING PROTEIN"/>
    <property type="match status" value="1"/>
</dbReference>
<gene>
    <name evidence="5" type="ORF">PsB1_2210</name>
</gene>
<dbReference type="Pfam" id="PF01514">
    <property type="entry name" value="YscJ_FliF"/>
    <property type="match status" value="1"/>
</dbReference>
<dbReference type="EMBL" id="BPFZ01000018">
    <property type="protein sequence ID" value="GIU68056.1"/>
    <property type="molecule type" value="Genomic_DNA"/>
</dbReference>
<comment type="subcellular location">
    <subcellularLocation>
        <location evidence="1">Membrane</location>
    </subcellularLocation>
</comment>
<feature type="transmembrane region" description="Helical" evidence="3">
    <location>
        <begin position="337"/>
        <end position="358"/>
    </location>
</feature>
<evidence type="ECO:0000259" key="4">
    <source>
        <dbReference type="Pfam" id="PF01514"/>
    </source>
</evidence>
<organism evidence="5 6">
    <name type="scientific">Candidatus Phycosocius spiralis</name>
    <dbReference type="NCBI Taxonomy" id="2815099"/>
    <lineage>
        <taxon>Bacteria</taxon>
        <taxon>Pseudomonadati</taxon>
        <taxon>Pseudomonadota</taxon>
        <taxon>Alphaproteobacteria</taxon>
        <taxon>Caulobacterales</taxon>
        <taxon>Caulobacterales incertae sedis</taxon>
        <taxon>Candidatus Phycosocius</taxon>
    </lineage>
</organism>
<reference evidence="5" key="2">
    <citation type="journal article" date="2023" name="ISME Commun">
        <title>Characterization of a bloom-associated alphaproteobacterial lineage, 'Candidatus Phycosocius': insights into freshwater algal-bacterial interactions.</title>
        <authorList>
            <person name="Tanabe Y."/>
            <person name="Yamaguchi H."/>
            <person name="Yoshida M."/>
            <person name="Kai A."/>
            <person name="Okazaki Y."/>
        </authorList>
    </citation>
    <scope>NUCLEOTIDE SEQUENCE</scope>
    <source>
        <strain evidence="5">BOTRYCO-1</strain>
    </source>
</reference>
<dbReference type="InterPro" id="IPR043427">
    <property type="entry name" value="YscJ/FliF"/>
</dbReference>
<proteinExistence type="predicted"/>
<evidence type="ECO:0000256" key="3">
    <source>
        <dbReference type="SAM" id="Phobius"/>
    </source>
</evidence>
<dbReference type="InterPro" id="IPR000067">
    <property type="entry name" value="FlgMring_FliF"/>
</dbReference>
<dbReference type="InterPro" id="IPR045851">
    <property type="entry name" value="AMP-bd_C_sf"/>
</dbReference>
<evidence type="ECO:0000313" key="6">
    <source>
        <dbReference type="Proteomes" id="UP001161064"/>
    </source>
</evidence>
<dbReference type="Proteomes" id="UP001161064">
    <property type="component" value="Unassembled WGS sequence"/>
</dbReference>
<keyword evidence="3" id="KW-0812">Transmembrane</keyword>
<keyword evidence="3" id="KW-1133">Transmembrane helix</keyword>
<evidence type="ECO:0000256" key="1">
    <source>
        <dbReference type="ARBA" id="ARBA00004370"/>
    </source>
</evidence>
<protein>
    <recommendedName>
        <fullName evidence="4">Flagellar M-ring N-terminal domain-containing protein</fullName>
    </recommendedName>
</protein>